<keyword evidence="6" id="KW-0472">Membrane</keyword>
<evidence type="ECO:0000256" key="1">
    <source>
        <dbReference type="ARBA" id="ARBA00004651"/>
    </source>
</evidence>
<organism evidence="7 8">
    <name type="scientific">Prauserella marina</name>
    <dbReference type="NCBI Taxonomy" id="530584"/>
    <lineage>
        <taxon>Bacteria</taxon>
        <taxon>Bacillati</taxon>
        <taxon>Actinomycetota</taxon>
        <taxon>Actinomycetes</taxon>
        <taxon>Pseudonocardiales</taxon>
        <taxon>Pseudonocardiaceae</taxon>
        <taxon>Prauserella</taxon>
    </lineage>
</organism>
<sequence>MLLLPCLLVAMDMSVLFFALPFLSADLEPTSTQQLWIADVYGFLLAGLLITMGSIGDRIGRRRLLLIGAGVFGAASILTAYAPSAEWLIVARALLGIGGATLAPSTLSLIRNMFHDAKQRTLAISLWTAGFAGGAALGPIVGGLLLEHFWWGSVFLINVPAMVLLLVLGPILLPEHVNPNPGRFDVLSAVLSLAAVLPVINGIKQFAESGVSLAPVVSIVAGVLVGVLFVLRQRTLSHPMIDLGLFGQREFGAAIGICVLALFAVMGLSFASAQYLQLVLGMRPFTAALWSAPTFVGMAIGTTMAALLARRVRPGFLVAGGMVIAAAGFGLITGIDVDGGLPLLVAGSTAIAVGVGSAIALATDLVVASAPPERAGAASAISETGTEFGGALGMAVLGSIGVAVYRSGLEDTLPDGVPDAAASAASDTLGGAMAVAEGLPAPLGGQLADAAATAYVSGLHVTVLVGAVVLTCVSVGAALLLRRIPASGDSEKMVEPA</sequence>
<dbReference type="Gene3D" id="1.20.1720.10">
    <property type="entry name" value="Multidrug resistance protein D"/>
    <property type="match status" value="1"/>
</dbReference>
<dbReference type="EMBL" id="FMZE01000003">
    <property type="protein sequence ID" value="SDC66691.1"/>
    <property type="molecule type" value="Genomic_DNA"/>
</dbReference>
<evidence type="ECO:0000313" key="8">
    <source>
        <dbReference type="Proteomes" id="UP000199494"/>
    </source>
</evidence>
<accession>A0A1G6NG46</accession>
<dbReference type="Proteomes" id="UP000199494">
    <property type="component" value="Unassembled WGS sequence"/>
</dbReference>
<evidence type="ECO:0000256" key="2">
    <source>
        <dbReference type="ARBA" id="ARBA00022448"/>
    </source>
</evidence>
<evidence type="ECO:0000313" key="7">
    <source>
        <dbReference type="EMBL" id="SDC66691.1"/>
    </source>
</evidence>
<dbReference type="Pfam" id="PF07690">
    <property type="entry name" value="MFS_1"/>
    <property type="match status" value="1"/>
</dbReference>
<dbReference type="InterPro" id="IPR011701">
    <property type="entry name" value="MFS"/>
</dbReference>
<dbReference type="InterPro" id="IPR020846">
    <property type="entry name" value="MFS_dom"/>
</dbReference>
<evidence type="ECO:0000256" key="3">
    <source>
        <dbReference type="ARBA" id="ARBA00022475"/>
    </source>
</evidence>
<dbReference type="GO" id="GO:0022857">
    <property type="term" value="F:transmembrane transporter activity"/>
    <property type="evidence" value="ECO:0007669"/>
    <property type="project" value="InterPro"/>
</dbReference>
<dbReference type="CDD" id="cd17321">
    <property type="entry name" value="MFS_MMR_MDR_like"/>
    <property type="match status" value="1"/>
</dbReference>
<keyword evidence="3" id="KW-1003">Cell membrane</keyword>
<dbReference type="AlphaFoldDB" id="A0A1G6NG46"/>
<evidence type="ECO:0000256" key="6">
    <source>
        <dbReference type="ARBA" id="ARBA00023136"/>
    </source>
</evidence>
<evidence type="ECO:0000256" key="4">
    <source>
        <dbReference type="ARBA" id="ARBA00022692"/>
    </source>
</evidence>
<gene>
    <name evidence="7" type="ORF">SAMN05421630_103111</name>
</gene>
<dbReference type="InterPro" id="IPR036259">
    <property type="entry name" value="MFS_trans_sf"/>
</dbReference>
<reference evidence="7 8" key="1">
    <citation type="submission" date="2016-10" db="EMBL/GenBank/DDBJ databases">
        <authorList>
            <person name="de Groot N.N."/>
        </authorList>
    </citation>
    <scope>NUCLEOTIDE SEQUENCE [LARGE SCALE GENOMIC DNA]</scope>
    <source>
        <strain evidence="7 8">CGMCC 4.5506</strain>
    </source>
</reference>
<dbReference type="PROSITE" id="PS50850">
    <property type="entry name" value="MFS"/>
    <property type="match status" value="1"/>
</dbReference>
<dbReference type="SUPFAM" id="SSF103473">
    <property type="entry name" value="MFS general substrate transporter"/>
    <property type="match status" value="1"/>
</dbReference>
<dbReference type="Gene3D" id="1.20.1250.20">
    <property type="entry name" value="MFS general substrate transporter like domains"/>
    <property type="match status" value="1"/>
</dbReference>
<keyword evidence="4" id="KW-0812">Transmembrane</keyword>
<keyword evidence="5" id="KW-1133">Transmembrane helix</keyword>
<protein>
    <submittedName>
        <fullName evidence="7">MFS transporter, DHA2 family, multidrug resistance protein</fullName>
    </submittedName>
</protein>
<name>A0A1G6NG46_9PSEU</name>
<dbReference type="GO" id="GO:0005886">
    <property type="term" value="C:plasma membrane"/>
    <property type="evidence" value="ECO:0007669"/>
    <property type="project" value="UniProtKB-SubCell"/>
</dbReference>
<comment type="subcellular location">
    <subcellularLocation>
        <location evidence="1">Cell membrane</location>
        <topology evidence="1">Multi-pass membrane protein</topology>
    </subcellularLocation>
</comment>
<dbReference type="STRING" id="530584.SAMN05421630_103111"/>
<evidence type="ECO:0000256" key="5">
    <source>
        <dbReference type="ARBA" id="ARBA00022989"/>
    </source>
</evidence>
<proteinExistence type="predicted"/>
<dbReference type="PANTHER" id="PTHR42718">
    <property type="entry name" value="MAJOR FACILITATOR SUPERFAMILY MULTIDRUG TRANSPORTER MFSC"/>
    <property type="match status" value="1"/>
</dbReference>
<dbReference type="PANTHER" id="PTHR42718:SF47">
    <property type="entry name" value="METHYL VIOLOGEN RESISTANCE PROTEIN SMVA"/>
    <property type="match status" value="1"/>
</dbReference>
<keyword evidence="2" id="KW-0813">Transport</keyword>
<keyword evidence="8" id="KW-1185">Reference proteome</keyword>